<dbReference type="Proteomes" id="UP000048948">
    <property type="component" value="Unassembled WGS sequence"/>
</dbReference>
<protein>
    <submittedName>
        <fullName evidence="1">Uncharacterized protein</fullName>
    </submittedName>
</protein>
<accession>A0A655AWY6</accession>
<evidence type="ECO:0000313" key="2">
    <source>
        <dbReference type="Proteomes" id="UP000048948"/>
    </source>
</evidence>
<gene>
    <name evidence="1" type="ORF">ERS027646_04957</name>
</gene>
<reference evidence="1 2" key="1">
    <citation type="submission" date="2015-03" db="EMBL/GenBank/DDBJ databases">
        <authorList>
            <consortium name="Pathogen Informatics"/>
        </authorList>
    </citation>
    <scope>NUCLEOTIDE SEQUENCE [LARGE SCALE GENOMIC DNA]</scope>
    <source>
        <strain evidence="1 2">Bir 172</strain>
    </source>
</reference>
<evidence type="ECO:0000313" key="1">
    <source>
        <dbReference type="EMBL" id="CKU80685.1"/>
    </source>
</evidence>
<dbReference type="AlphaFoldDB" id="A0A655AWY6"/>
<sequence length="50" mass="6000">MLESKEKKNSSLVWELPKKRPTKFYPIFSIKKSMKHPLKKITDKFYISPC</sequence>
<dbReference type="EMBL" id="CNGE01002177">
    <property type="protein sequence ID" value="CKU80685.1"/>
    <property type="molecule type" value="Genomic_DNA"/>
</dbReference>
<name>A0A655AWY6_MYCTX</name>
<organism evidence="1 2">
    <name type="scientific">Mycobacterium tuberculosis</name>
    <dbReference type="NCBI Taxonomy" id="1773"/>
    <lineage>
        <taxon>Bacteria</taxon>
        <taxon>Bacillati</taxon>
        <taxon>Actinomycetota</taxon>
        <taxon>Actinomycetes</taxon>
        <taxon>Mycobacteriales</taxon>
        <taxon>Mycobacteriaceae</taxon>
        <taxon>Mycobacterium</taxon>
        <taxon>Mycobacterium tuberculosis complex</taxon>
    </lineage>
</organism>
<proteinExistence type="predicted"/>